<sequence>MSEEKPRFNFMLAICSHRGTQAEVAQAIELLHLMAGNSFLVRYYAGDAWIDRMRSVAATEFLKQDWADYMIFIDDDIVFMPEHVLLLYEDMKNGYDLIGGGYPTRTGSQLASYGLGEMGGIQIDGQIQEIKWLATGFMGFSKKLLQRMVDELNLPLLHKEQWCESYPFFVFCAHLNEKGNPMLYSEDWEFCEKAKQIGVKCYMDTKCMVGHIGNKVYTLHDVIHHNQQLSDKEKLKEKPHAT</sequence>
<dbReference type="GO" id="GO:0032259">
    <property type="term" value="P:methylation"/>
    <property type="evidence" value="ECO:0007669"/>
    <property type="project" value="UniProtKB-KW"/>
</dbReference>
<keyword evidence="1" id="KW-0808">Transferase</keyword>
<dbReference type="EMBL" id="MT141319">
    <property type="protein sequence ID" value="QJA58357.1"/>
    <property type="molecule type" value="Genomic_DNA"/>
</dbReference>
<dbReference type="EMBL" id="MT142428">
    <property type="protein sequence ID" value="QJA80593.1"/>
    <property type="molecule type" value="Genomic_DNA"/>
</dbReference>
<organism evidence="1">
    <name type="scientific">viral metagenome</name>
    <dbReference type="NCBI Taxonomy" id="1070528"/>
    <lineage>
        <taxon>unclassified sequences</taxon>
        <taxon>metagenomes</taxon>
        <taxon>organismal metagenomes</taxon>
    </lineage>
</organism>
<keyword evidence="1" id="KW-0489">Methyltransferase</keyword>
<gene>
    <name evidence="2" type="ORF">MM415A00692_0012</name>
    <name evidence="1" type="ORF">MM415B01466_0016</name>
</gene>
<proteinExistence type="predicted"/>
<dbReference type="Gene3D" id="3.90.550.40">
    <property type="match status" value="1"/>
</dbReference>
<accession>A0A6M3IMM9</accession>
<dbReference type="AlphaFoldDB" id="A0A6M3IMM9"/>
<reference evidence="1" key="1">
    <citation type="submission" date="2020-03" db="EMBL/GenBank/DDBJ databases">
        <title>The deep terrestrial virosphere.</title>
        <authorList>
            <person name="Holmfeldt K."/>
            <person name="Nilsson E."/>
            <person name="Simone D."/>
            <person name="Lopez-Fernandez M."/>
            <person name="Wu X."/>
            <person name="de Brujin I."/>
            <person name="Lundin D."/>
            <person name="Andersson A."/>
            <person name="Bertilsson S."/>
            <person name="Dopson M."/>
        </authorList>
    </citation>
    <scope>NUCLEOTIDE SEQUENCE</scope>
    <source>
        <strain evidence="2">MM415A00692</strain>
        <strain evidence="1">MM415B01466</strain>
    </source>
</reference>
<dbReference type="SUPFAM" id="SSF53448">
    <property type="entry name" value="Nucleotide-diphospho-sugar transferases"/>
    <property type="match status" value="1"/>
</dbReference>
<dbReference type="GO" id="GO:0008168">
    <property type="term" value="F:methyltransferase activity"/>
    <property type="evidence" value="ECO:0007669"/>
    <property type="project" value="UniProtKB-KW"/>
</dbReference>
<evidence type="ECO:0000313" key="1">
    <source>
        <dbReference type="EMBL" id="QJA58357.1"/>
    </source>
</evidence>
<evidence type="ECO:0000313" key="2">
    <source>
        <dbReference type="EMBL" id="QJA80593.1"/>
    </source>
</evidence>
<dbReference type="InterPro" id="IPR029044">
    <property type="entry name" value="Nucleotide-diphossugar_trans"/>
</dbReference>
<protein>
    <submittedName>
        <fullName evidence="1">Putative methyltransferase</fullName>
    </submittedName>
</protein>
<name>A0A6M3IMM9_9ZZZZ</name>